<evidence type="ECO:0000259" key="2">
    <source>
        <dbReference type="PROSITE" id="PS50234"/>
    </source>
</evidence>
<dbReference type="RefSeq" id="WP_217734925.1">
    <property type="nucleotide sequence ID" value="NZ_JAHSPR010000004.1"/>
</dbReference>
<feature type="chain" id="PRO_5045875951" evidence="1">
    <location>
        <begin position="23"/>
        <end position="581"/>
    </location>
</feature>
<evidence type="ECO:0000313" key="4">
    <source>
        <dbReference type="Proteomes" id="UP000722165"/>
    </source>
</evidence>
<dbReference type="EMBL" id="JAHSPR010000004">
    <property type="protein sequence ID" value="MBV4396923.1"/>
    <property type="molecule type" value="Genomic_DNA"/>
</dbReference>
<evidence type="ECO:0000313" key="3">
    <source>
        <dbReference type="EMBL" id="MBV4396923.1"/>
    </source>
</evidence>
<reference evidence="3 4" key="1">
    <citation type="submission" date="2021-06" db="EMBL/GenBank/DDBJ databases">
        <authorList>
            <person name="Lu T."/>
            <person name="Wang Q."/>
            <person name="Han X."/>
        </authorList>
    </citation>
    <scope>NUCLEOTIDE SEQUENCE [LARGE SCALE GENOMIC DNA]</scope>
    <source>
        <strain evidence="3 4">LAM0050</strain>
    </source>
</reference>
<comment type="caution">
    <text evidence="3">The sequence shown here is derived from an EMBL/GenBank/DDBJ whole genome shotgun (WGS) entry which is preliminary data.</text>
</comment>
<gene>
    <name evidence="3" type="ORF">KU392_06580</name>
</gene>
<feature type="signal peptide" evidence="1">
    <location>
        <begin position="1"/>
        <end position="22"/>
    </location>
</feature>
<sequence length="581" mass="61661">MLKICKPVALLMMLIASAYAVANERAIIVFDGSGSMWGQIDGKPKHEIARQALGNMLETVPDTMELGLMAYGHREKGSCTDIEMLVTPGKNNKTAVLQAVQNMSFLGKTPLSAAVQQAADALRYTEDKATVILITDGEETCQADPCALGAELKQSGVDFTAHVVGFGLSRQQGEQVACLAHNTGGQYFAANDAVNLSKAMNAALEAVQTASSANAVQPEPLPTPDLPLATVSGPETAQAGTVIEVTWSGPNGSGDYITIVTPEAKDSEYGVYKRTASGEVLRLQVPDALGTHEIRYVQNKDRQVLARQTVELTPVEATVSGPESVGAGGTIEVQWTGPDSPGDYITVVEAGAPDKEYNNYARTASRNPVSLVVPDGLGNYEIRYVLNNSKRVLASQPINITPVSARLELLNTAVPGGKVTVVWTGPDNQSDYVTVVPKGAPANKYLDYARTSSGSPLVIKMPAQVGEYELRYVLNSSTRVLASLPVTLAETAGTITVPDSVVAGSVIEVTWSGPGNRQDFIEVVPMDATPETAPLAATRVSQGSPLSVHAPAIPGIYQVRYMMRDTKEVLTSRQVEVKPNP</sequence>
<feature type="domain" description="VWFA" evidence="2">
    <location>
        <begin position="25"/>
        <end position="207"/>
    </location>
</feature>
<keyword evidence="4" id="KW-1185">Reference proteome</keyword>
<dbReference type="SMART" id="SM00327">
    <property type="entry name" value="VWA"/>
    <property type="match status" value="1"/>
</dbReference>
<dbReference type="PROSITE" id="PS50234">
    <property type="entry name" value="VWFA"/>
    <property type="match status" value="1"/>
</dbReference>
<name>A0ABS6NMR4_9BURK</name>
<accession>A0ABS6NMR4</accession>
<organism evidence="3 4">
    <name type="scientific">Advenella alkanexedens</name>
    <dbReference type="NCBI Taxonomy" id="1481665"/>
    <lineage>
        <taxon>Bacteria</taxon>
        <taxon>Pseudomonadati</taxon>
        <taxon>Pseudomonadota</taxon>
        <taxon>Betaproteobacteria</taxon>
        <taxon>Burkholderiales</taxon>
        <taxon>Alcaligenaceae</taxon>
    </lineage>
</organism>
<keyword evidence="1" id="KW-0732">Signal</keyword>
<dbReference type="InterPro" id="IPR002035">
    <property type="entry name" value="VWF_A"/>
</dbReference>
<evidence type="ECO:0000256" key="1">
    <source>
        <dbReference type="SAM" id="SignalP"/>
    </source>
</evidence>
<dbReference type="Proteomes" id="UP000722165">
    <property type="component" value="Unassembled WGS sequence"/>
</dbReference>
<proteinExistence type="predicted"/>
<protein>
    <submittedName>
        <fullName evidence="3">VWA domain-containing protein</fullName>
    </submittedName>
</protein>
<dbReference type="Pfam" id="PF13519">
    <property type="entry name" value="VWA_2"/>
    <property type="match status" value="1"/>
</dbReference>